<evidence type="ECO:0000313" key="2">
    <source>
        <dbReference type="EMBL" id="OIR04207.1"/>
    </source>
</evidence>
<dbReference type="Gene3D" id="3.40.109.10">
    <property type="entry name" value="NADH Oxidase"/>
    <property type="match status" value="1"/>
</dbReference>
<dbReference type="Pfam" id="PF00881">
    <property type="entry name" value="Nitroreductase"/>
    <property type="match status" value="1"/>
</dbReference>
<dbReference type="EC" id="1.13.11.79" evidence="2"/>
<dbReference type="InterPro" id="IPR050627">
    <property type="entry name" value="Nitroreductase/BluB"/>
</dbReference>
<dbReference type="InterPro" id="IPR000415">
    <property type="entry name" value="Nitroreductase-like"/>
</dbReference>
<name>A0A1J5S7C7_9ZZZZ</name>
<dbReference type="GO" id="GO:0102919">
    <property type="term" value="F:5,6-dimethylbenzimidazole synthase activity"/>
    <property type="evidence" value="ECO:0007669"/>
    <property type="project" value="UniProtKB-EC"/>
</dbReference>
<proteinExistence type="predicted"/>
<organism evidence="2">
    <name type="scientific">mine drainage metagenome</name>
    <dbReference type="NCBI Taxonomy" id="410659"/>
    <lineage>
        <taxon>unclassified sequences</taxon>
        <taxon>metagenomes</taxon>
        <taxon>ecological metagenomes</taxon>
    </lineage>
</organism>
<evidence type="ECO:0000259" key="1">
    <source>
        <dbReference type="Pfam" id="PF00881"/>
    </source>
</evidence>
<sequence length="200" mass="22027">MLLPTIEKPRGKNIFEAILARRTVRAYLPDKISKNAIQTLLEAAVRAPTAMHEEPWAFVVVQNQQILKQLSDRAKPIFIEEMRHRNAQGVRHSFDHFSRPDFDMFHGAGTMIIICAKPTSPFVVADCWLAAENLMLAACDLGLGTCVIGSSVSVLNIHMVKTELGIPAAYTVIAPIIVGVPMGETAAASRKEPLVLSWKQ</sequence>
<feature type="domain" description="Nitroreductase" evidence="1">
    <location>
        <begin position="18"/>
        <end position="179"/>
    </location>
</feature>
<protein>
    <submittedName>
        <fullName evidence="2">5,6-dimethylbenzimidazole synthase</fullName>
        <ecNumber evidence="2">1.13.11.79</ecNumber>
    </submittedName>
</protein>
<dbReference type="PANTHER" id="PTHR23026">
    <property type="entry name" value="NADPH NITROREDUCTASE"/>
    <property type="match status" value="1"/>
</dbReference>
<keyword evidence="2" id="KW-0560">Oxidoreductase</keyword>
<comment type="caution">
    <text evidence="2">The sequence shown here is derived from an EMBL/GenBank/DDBJ whole genome shotgun (WGS) entry which is preliminary data.</text>
</comment>
<dbReference type="AlphaFoldDB" id="A0A1J5S7C7"/>
<dbReference type="PANTHER" id="PTHR23026:SF123">
    <property type="entry name" value="NAD(P)H NITROREDUCTASE RV3131-RELATED"/>
    <property type="match status" value="1"/>
</dbReference>
<dbReference type="InterPro" id="IPR029479">
    <property type="entry name" value="Nitroreductase"/>
</dbReference>
<gene>
    <name evidence="2" type="primary">bluB_3</name>
    <name evidence="2" type="ORF">GALL_136890</name>
</gene>
<dbReference type="EMBL" id="MLJW01000059">
    <property type="protein sequence ID" value="OIR04207.1"/>
    <property type="molecule type" value="Genomic_DNA"/>
</dbReference>
<reference evidence="2" key="1">
    <citation type="submission" date="2016-10" db="EMBL/GenBank/DDBJ databases">
        <title>Sequence of Gallionella enrichment culture.</title>
        <authorList>
            <person name="Poehlein A."/>
            <person name="Muehling M."/>
            <person name="Daniel R."/>
        </authorList>
    </citation>
    <scope>NUCLEOTIDE SEQUENCE</scope>
</reference>
<dbReference type="SUPFAM" id="SSF55469">
    <property type="entry name" value="FMN-dependent nitroreductase-like"/>
    <property type="match status" value="1"/>
</dbReference>
<accession>A0A1J5S7C7</accession>